<sequence>MEKRFSEMTAYELNNEIAQLNEKAKKAEQMGMASEFAVYERKMLIAKAYLLNPDDYQPGDTYEMIDEQSSFLISYMNGRFAWGHRNGSSELEGVPISVLKLKK</sequence>
<dbReference type="Gene3D" id="1.10.287.880">
    <property type="entry name" value="Hypothetical protein YfhH domain"/>
    <property type="match status" value="1"/>
</dbReference>
<accession>A0ABT5VK93</accession>
<reference evidence="1" key="1">
    <citation type="submission" date="2024-05" db="EMBL/GenBank/DDBJ databases">
        <title>Alkalihalobacillus sp. strain MEB203 novel alkaliphilic bacterium from Lonar Lake, India.</title>
        <authorList>
            <person name="Joshi A."/>
            <person name="Thite S."/>
            <person name="Mengade P."/>
        </authorList>
    </citation>
    <scope>NUCLEOTIDE SEQUENCE</scope>
    <source>
        <strain evidence="1">MEB 203</strain>
    </source>
</reference>
<evidence type="ECO:0000313" key="2">
    <source>
        <dbReference type="Proteomes" id="UP001148125"/>
    </source>
</evidence>
<organism evidence="1 2">
    <name type="scientific">Alkalihalobacterium chitinilyticum</name>
    <dbReference type="NCBI Taxonomy" id="2980103"/>
    <lineage>
        <taxon>Bacteria</taxon>
        <taxon>Bacillati</taxon>
        <taxon>Bacillota</taxon>
        <taxon>Bacilli</taxon>
        <taxon>Bacillales</taxon>
        <taxon>Bacillaceae</taxon>
        <taxon>Alkalihalobacterium</taxon>
    </lineage>
</organism>
<dbReference type="InterPro" id="IPR014938">
    <property type="entry name" value="YfhH-like"/>
</dbReference>
<name>A0ABT5VK93_9BACI</name>
<dbReference type="EMBL" id="JAOTPO010000011">
    <property type="protein sequence ID" value="MDE5414853.1"/>
    <property type="molecule type" value="Genomic_DNA"/>
</dbReference>
<dbReference type="InterPro" id="IPR036289">
    <property type="entry name" value="YfhH"/>
</dbReference>
<dbReference type="RefSeq" id="WP_275119459.1">
    <property type="nucleotide sequence ID" value="NZ_JAOTPO010000011.1"/>
</dbReference>
<dbReference type="Gene3D" id="2.30.30.340">
    <property type="entry name" value="Hypothetical protein YfhH like domains"/>
    <property type="match status" value="1"/>
</dbReference>
<keyword evidence="2" id="KW-1185">Reference proteome</keyword>
<protein>
    <submittedName>
        <fullName evidence="1">YfhH family protein</fullName>
    </submittedName>
</protein>
<comment type="caution">
    <text evidence="1">The sequence shown here is derived from an EMBL/GenBank/DDBJ whole genome shotgun (WGS) entry which is preliminary data.</text>
</comment>
<gene>
    <name evidence="1" type="ORF">N7Z68_15950</name>
</gene>
<dbReference type="SUPFAM" id="SSF101697">
    <property type="entry name" value="Hypothetical protein YfhH"/>
    <property type="match status" value="1"/>
</dbReference>
<proteinExistence type="predicted"/>
<dbReference type="Proteomes" id="UP001148125">
    <property type="component" value="Unassembled WGS sequence"/>
</dbReference>
<evidence type="ECO:0000313" key="1">
    <source>
        <dbReference type="EMBL" id="MDE5414853.1"/>
    </source>
</evidence>
<dbReference type="Pfam" id="PF08838">
    <property type="entry name" value="DUF1811"/>
    <property type="match status" value="1"/>
</dbReference>